<evidence type="ECO:0000313" key="1">
    <source>
        <dbReference type="EMBL" id="GBP35760.1"/>
    </source>
</evidence>
<gene>
    <name evidence="1" type="ORF">EVAR_82695_1</name>
</gene>
<proteinExistence type="predicted"/>
<accession>A0A4C1VB78</accession>
<name>A0A4C1VB78_EUMVA</name>
<keyword evidence="2" id="KW-1185">Reference proteome</keyword>
<dbReference type="EMBL" id="BGZK01000308">
    <property type="protein sequence ID" value="GBP35760.1"/>
    <property type="molecule type" value="Genomic_DNA"/>
</dbReference>
<comment type="caution">
    <text evidence="1">The sequence shown here is derived from an EMBL/GenBank/DDBJ whole genome shotgun (WGS) entry which is preliminary data.</text>
</comment>
<dbReference type="Proteomes" id="UP000299102">
    <property type="component" value="Unassembled WGS sequence"/>
</dbReference>
<dbReference type="AlphaFoldDB" id="A0A4C1VB78"/>
<sequence length="67" mass="7762">MPKVVSSVPDPHWVGVMGSRSQWPLRPSSHTLQPSIYFRLWDLGPFRFKPPALAHCGPWVVLDRRRQ</sequence>
<protein>
    <submittedName>
        <fullName evidence="1">Uncharacterized protein</fullName>
    </submittedName>
</protein>
<evidence type="ECO:0000313" key="2">
    <source>
        <dbReference type="Proteomes" id="UP000299102"/>
    </source>
</evidence>
<reference evidence="1 2" key="1">
    <citation type="journal article" date="2019" name="Commun. Biol.">
        <title>The bagworm genome reveals a unique fibroin gene that provides high tensile strength.</title>
        <authorList>
            <person name="Kono N."/>
            <person name="Nakamura H."/>
            <person name="Ohtoshi R."/>
            <person name="Tomita M."/>
            <person name="Numata K."/>
            <person name="Arakawa K."/>
        </authorList>
    </citation>
    <scope>NUCLEOTIDE SEQUENCE [LARGE SCALE GENOMIC DNA]</scope>
</reference>
<organism evidence="1 2">
    <name type="scientific">Eumeta variegata</name>
    <name type="common">Bagworm moth</name>
    <name type="synonym">Eumeta japonica</name>
    <dbReference type="NCBI Taxonomy" id="151549"/>
    <lineage>
        <taxon>Eukaryota</taxon>
        <taxon>Metazoa</taxon>
        <taxon>Ecdysozoa</taxon>
        <taxon>Arthropoda</taxon>
        <taxon>Hexapoda</taxon>
        <taxon>Insecta</taxon>
        <taxon>Pterygota</taxon>
        <taxon>Neoptera</taxon>
        <taxon>Endopterygota</taxon>
        <taxon>Lepidoptera</taxon>
        <taxon>Glossata</taxon>
        <taxon>Ditrysia</taxon>
        <taxon>Tineoidea</taxon>
        <taxon>Psychidae</taxon>
        <taxon>Oiketicinae</taxon>
        <taxon>Eumeta</taxon>
    </lineage>
</organism>